<dbReference type="EMBL" id="UZAD01013319">
    <property type="protein sequence ID" value="VDN93947.1"/>
    <property type="molecule type" value="Genomic_DNA"/>
</dbReference>
<evidence type="ECO:0000256" key="6">
    <source>
        <dbReference type="SAM" id="MobiDB-lite"/>
    </source>
</evidence>
<dbReference type="WBParaSite" id="BPAG_0001283301-mRNA-1">
    <property type="protein sequence ID" value="BPAG_0001283301-mRNA-1"/>
    <property type="gene ID" value="BPAG_0001283301"/>
</dbReference>
<dbReference type="STRING" id="6280.A0A0N4TVD3"/>
<dbReference type="PANTHER" id="PTHR13114:SF7">
    <property type="entry name" value="MEDIATOR OF RNA POLYMERASE II TRANSCRIPTION SUBUNIT 17"/>
    <property type="match status" value="1"/>
</dbReference>
<dbReference type="PANTHER" id="PTHR13114">
    <property type="entry name" value="MEDIATOR OF RNA POLYMERASE II TRANSCRIPTION SUBUNIT 17"/>
    <property type="match status" value="1"/>
</dbReference>
<keyword evidence="8" id="KW-1185">Reference proteome</keyword>
<name>A0A0N4TVD3_BRUPA</name>
<gene>
    <name evidence="7" type="ORF">BPAG_LOCUS12761</name>
</gene>
<keyword evidence="3" id="KW-0805">Transcription regulation</keyword>
<evidence type="ECO:0000256" key="2">
    <source>
        <dbReference type="ARBA" id="ARBA00005635"/>
    </source>
</evidence>
<reference evidence="9" key="1">
    <citation type="submission" date="2016-04" db="UniProtKB">
        <authorList>
            <consortium name="WormBaseParasite"/>
        </authorList>
    </citation>
    <scope>IDENTIFICATION</scope>
</reference>
<dbReference type="AlphaFoldDB" id="A0A0N4TVD3"/>
<protein>
    <submittedName>
        <fullName evidence="9">Mediator of RNA polymerase II transcription subunit 17</fullName>
    </submittedName>
</protein>
<accession>A0A0N4TVD3</accession>
<dbReference type="GO" id="GO:0003712">
    <property type="term" value="F:transcription coregulator activity"/>
    <property type="evidence" value="ECO:0007669"/>
    <property type="project" value="InterPro"/>
</dbReference>
<dbReference type="InterPro" id="IPR019313">
    <property type="entry name" value="Mediator_Med17"/>
</dbReference>
<dbReference type="Proteomes" id="UP000278627">
    <property type="component" value="Unassembled WGS sequence"/>
</dbReference>
<evidence type="ECO:0000256" key="5">
    <source>
        <dbReference type="ARBA" id="ARBA00023242"/>
    </source>
</evidence>
<evidence type="ECO:0000313" key="8">
    <source>
        <dbReference type="Proteomes" id="UP000278627"/>
    </source>
</evidence>
<comment type="subcellular location">
    <subcellularLocation>
        <location evidence="1">Nucleus</location>
    </subcellularLocation>
</comment>
<keyword evidence="5" id="KW-0539">Nucleus</keyword>
<proteinExistence type="inferred from homology"/>
<evidence type="ECO:0000256" key="4">
    <source>
        <dbReference type="ARBA" id="ARBA00023163"/>
    </source>
</evidence>
<dbReference type="GO" id="GO:0006357">
    <property type="term" value="P:regulation of transcription by RNA polymerase II"/>
    <property type="evidence" value="ECO:0007669"/>
    <property type="project" value="InterPro"/>
</dbReference>
<organism evidence="9">
    <name type="scientific">Brugia pahangi</name>
    <name type="common">Filarial nematode worm</name>
    <dbReference type="NCBI Taxonomy" id="6280"/>
    <lineage>
        <taxon>Eukaryota</taxon>
        <taxon>Metazoa</taxon>
        <taxon>Ecdysozoa</taxon>
        <taxon>Nematoda</taxon>
        <taxon>Chromadorea</taxon>
        <taxon>Rhabditida</taxon>
        <taxon>Spirurina</taxon>
        <taxon>Spiruromorpha</taxon>
        <taxon>Filarioidea</taxon>
        <taxon>Onchocercidae</taxon>
        <taxon>Brugia</taxon>
    </lineage>
</organism>
<evidence type="ECO:0000313" key="7">
    <source>
        <dbReference type="EMBL" id="VDN93947.1"/>
    </source>
</evidence>
<evidence type="ECO:0000256" key="3">
    <source>
        <dbReference type="ARBA" id="ARBA00023015"/>
    </source>
</evidence>
<dbReference type="GO" id="GO:0016592">
    <property type="term" value="C:mediator complex"/>
    <property type="evidence" value="ECO:0007669"/>
    <property type="project" value="InterPro"/>
</dbReference>
<evidence type="ECO:0000313" key="9">
    <source>
        <dbReference type="WBParaSite" id="BPAG_0001283301-mRNA-1"/>
    </source>
</evidence>
<comment type="similarity">
    <text evidence="2">Belongs to the Mediator complex subunit 17 family.</text>
</comment>
<reference evidence="7 8" key="2">
    <citation type="submission" date="2018-11" db="EMBL/GenBank/DDBJ databases">
        <authorList>
            <consortium name="Pathogen Informatics"/>
        </authorList>
    </citation>
    <scope>NUCLEOTIDE SEQUENCE [LARGE SCALE GENOMIC DNA]</scope>
</reference>
<feature type="region of interest" description="Disordered" evidence="6">
    <location>
        <begin position="70"/>
        <end position="91"/>
    </location>
</feature>
<sequence>MFGTGQPTSSTAQPAGVNIAIESGSEWEIQEIGFDGIEKYMRPLDYSDHVAKLARKVDWRKLIGAEATYDNPDALPRDDGEEVEEKEPEEVVIGMEDRKTPEAGPWHIVAKRLHEALQQVNVLVDTISVLKTPYMEALTVADAFEAQHNMQDMIQQSKQFQWVTRRKALGEAIGVLEQAQKFRSKLLTETDPDKAMFFRELEKMRELWRVRKTGNVTYGDLGYKMFGPKYNPKELFDITRRTGSGGDGGNLSGLSESCLQVQVPCDLIRRSTIAVSIEIDNDDPKTLFATAENDLDYMKVDREQAMKVHWSKALQWAQESLLCRDIFKQLCKDAVILQDHITVIRDGVLIASLFDNILLRVELAFHPFEDGPLPSIGDDYLNRALRQLFLSDLCARNIRHQTFVAMPLSTLPNTLDLRGPYAMTDEEIGSRLRQKRTLLERLLLFSSHFVLTNRVTTSLKRYLLRVTDPQVMWKWLRATPVQSSIIVTASNRNYDYAGKTTFYIRIGAENFYIATKEGQNIECRRDDEMLIYTIDMLICNYMLNTVAMIASKLWQWQVLHANINATDDRAEPSPTVYMCNQSATRAIFMQFHLNEPPTIRVRKCSPNKPASAEQPGEFLVLNYDRLALHGRRLGEVDSAVTDAVGLEPDGDAGKDADET</sequence>
<dbReference type="GO" id="GO:0070847">
    <property type="term" value="C:core mediator complex"/>
    <property type="evidence" value="ECO:0007669"/>
    <property type="project" value="TreeGrafter"/>
</dbReference>
<evidence type="ECO:0000256" key="1">
    <source>
        <dbReference type="ARBA" id="ARBA00004123"/>
    </source>
</evidence>
<keyword evidence="4" id="KW-0804">Transcription</keyword>
<feature type="compositionally biased region" description="Acidic residues" evidence="6">
    <location>
        <begin position="79"/>
        <end position="90"/>
    </location>
</feature>